<name>A0A060H876_XYLFS</name>
<evidence type="ECO:0000313" key="1">
    <source>
        <dbReference type="EMBL" id="AIC11515.1"/>
    </source>
</evidence>
<proteinExistence type="predicted"/>
<sequence length="33" mass="3763">MCAMAVVEKDGRDDSKWLLGVGRQLGWNFMCFV</sequence>
<dbReference type="HOGENOM" id="CLU_3384488_0_0_6"/>
<accession>A0A060H876</accession>
<reference evidence="1 2" key="1">
    <citation type="submission" date="2013-08" db="EMBL/GenBank/DDBJ databases">
        <authorList>
            <person name="Stouthamer R."/>
            <person name="Nunney L."/>
        </authorList>
    </citation>
    <scope>NUCLEOTIDE SEQUENCE [LARGE SCALE GENOMIC DNA]</scope>
    <source>
        <strain evidence="2">ann-1</strain>
    </source>
</reference>
<evidence type="ECO:0000313" key="2">
    <source>
        <dbReference type="Proteomes" id="UP000027215"/>
    </source>
</evidence>
<dbReference type="AlphaFoldDB" id="A0A060H876"/>
<dbReference type="KEGG" id="xfs:D934_10235"/>
<organism evidence="1 2">
    <name type="scientific">Xylella fastidiosa subsp. sandyi Ann-1</name>
    <dbReference type="NCBI Taxonomy" id="155920"/>
    <lineage>
        <taxon>Bacteria</taxon>
        <taxon>Pseudomonadati</taxon>
        <taxon>Pseudomonadota</taxon>
        <taxon>Gammaproteobacteria</taxon>
        <taxon>Lysobacterales</taxon>
        <taxon>Lysobacteraceae</taxon>
        <taxon>Xylella</taxon>
    </lineage>
</organism>
<dbReference type="EMBL" id="CP006696">
    <property type="protein sequence ID" value="AIC11515.1"/>
    <property type="molecule type" value="Genomic_DNA"/>
</dbReference>
<protein>
    <submittedName>
        <fullName evidence="1">Uncharacterized protein</fullName>
    </submittedName>
</protein>
<dbReference type="Proteomes" id="UP000027215">
    <property type="component" value="Chromosome"/>
</dbReference>
<gene>
    <name evidence="1" type="ORF">D934_10235</name>
</gene>